<proteinExistence type="predicted"/>
<dbReference type="Proteomes" id="UP000694044">
    <property type="component" value="Unassembled WGS sequence"/>
</dbReference>
<keyword evidence="2" id="KW-1185">Reference proteome</keyword>
<dbReference type="EMBL" id="JAGDFM010000019">
    <property type="protein sequence ID" value="KAG7391599.1"/>
    <property type="molecule type" value="Genomic_DNA"/>
</dbReference>
<evidence type="ECO:0000313" key="2">
    <source>
        <dbReference type="Proteomes" id="UP000694044"/>
    </source>
</evidence>
<comment type="caution">
    <text evidence="1">The sequence shown here is derived from an EMBL/GenBank/DDBJ whole genome shotgun (WGS) entry which is preliminary data.</text>
</comment>
<gene>
    <name evidence="1" type="ORF">PHYPSEUDO_004101</name>
</gene>
<name>A0A8T1WIS9_9STRA</name>
<dbReference type="PROSITE" id="PS51257">
    <property type="entry name" value="PROKAR_LIPOPROTEIN"/>
    <property type="match status" value="1"/>
</dbReference>
<protein>
    <submittedName>
        <fullName evidence="1">Uncharacterized protein</fullName>
    </submittedName>
</protein>
<dbReference type="AlphaFoldDB" id="A0A8T1WIS9"/>
<accession>A0A8T1WIS9</accession>
<sequence>MAPRGVLRAASVLPRLYRGFSPVASWCCAAAIASCRCAVRAFASACAESWGLGRCGAFLSRASQRAAFAPCQGSERTFPHDDGERRSSKLLVVRTLLIELRERLYAARRNHSVPRARGAYNAFAIVADVAVEVNNTAQEGAYALGGVESNARQLLVPTGH</sequence>
<evidence type="ECO:0000313" key="1">
    <source>
        <dbReference type="EMBL" id="KAG7391599.1"/>
    </source>
</evidence>
<organism evidence="1 2">
    <name type="scientific">Phytophthora pseudosyringae</name>
    <dbReference type="NCBI Taxonomy" id="221518"/>
    <lineage>
        <taxon>Eukaryota</taxon>
        <taxon>Sar</taxon>
        <taxon>Stramenopiles</taxon>
        <taxon>Oomycota</taxon>
        <taxon>Peronosporomycetes</taxon>
        <taxon>Peronosporales</taxon>
        <taxon>Peronosporaceae</taxon>
        <taxon>Phytophthora</taxon>
    </lineage>
</organism>
<reference evidence="1" key="1">
    <citation type="submission" date="2021-02" db="EMBL/GenBank/DDBJ databases">
        <authorList>
            <person name="Palmer J.M."/>
        </authorList>
    </citation>
    <scope>NUCLEOTIDE SEQUENCE</scope>
    <source>
        <strain evidence="1">SCRP734</strain>
    </source>
</reference>